<protein>
    <submittedName>
        <fullName evidence="1">Toxin</fullName>
    </submittedName>
</protein>
<dbReference type="RefSeq" id="WP_282544651.1">
    <property type="nucleotide sequence ID" value="NZ_JASCIQ010000025.1"/>
</dbReference>
<evidence type="ECO:0000313" key="1">
    <source>
        <dbReference type="EMBL" id="MDI3406731.1"/>
    </source>
</evidence>
<sequence>MTDAPSSEPSLSEVQERCKTGLADLPIPNPFSVEQLRVNMEKARGRRIIMQPIPDSMITTSTACGLRIKDTHLSIVLYRKRPSAYLTEHVMLHELVHEWFDHGTQLSPDELQALLPVFGPGLIKRVMAGEATVQARANYRTVEEKIAEFGASLIPRMARDVPSDDMLGRLDDTLSRPAGGSYRPRRRLRNLFRRS</sequence>
<evidence type="ECO:0000313" key="2">
    <source>
        <dbReference type="Proteomes" id="UP001223978"/>
    </source>
</evidence>
<gene>
    <name evidence="1" type="ORF">QIS96_23330</name>
</gene>
<reference evidence="1 2" key="1">
    <citation type="submission" date="2023-05" db="EMBL/GenBank/DDBJ databases">
        <title>Draft genome sequence of Streptomyces sp. B-S-A6 isolated from a cave soil in Thailand.</title>
        <authorList>
            <person name="Chamroensaksri N."/>
            <person name="Muangham S."/>
        </authorList>
    </citation>
    <scope>NUCLEOTIDE SEQUENCE [LARGE SCALE GENOMIC DNA]</scope>
    <source>
        <strain evidence="1 2">B-S-A6</strain>
    </source>
</reference>
<name>A0ABT6SEY2_9ACTN</name>
<proteinExistence type="predicted"/>
<organism evidence="1 2">
    <name type="scientific">Streptomyces cavernicola</name>
    <dbReference type="NCBI Taxonomy" id="3043613"/>
    <lineage>
        <taxon>Bacteria</taxon>
        <taxon>Bacillati</taxon>
        <taxon>Actinomycetota</taxon>
        <taxon>Actinomycetes</taxon>
        <taxon>Kitasatosporales</taxon>
        <taxon>Streptomycetaceae</taxon>
        <taxon>Streptomyces</taxon>
    </lineage>
</organism>
<keyword evidence="2" id="KW-1185">Reference proteome</keyword>
<comment type="caution">
    <text evidence="1">The sequence shown here is derived from an EMBL/GenBank/DDBJ whole genome shotgun (WGS) entry which is preliminary data.</text>
</comment>
<dbReference type="EMBL" id="JASCIQ010000025">
    <property type="protein sequence ID" value="MDI3406731.1"/>
    <property type="molecule type" value="Genomic_DNA"/>
</dbReference>
<dbReference type="Proteomes" id="UP001223978">
    <property type="component" value="Unassembled WGS sequence"/>
</dbReference>
<accession>A0ABT6SEY2</accession>